<keyword evidence="1" id="KW-0472">Membrane</keyword>
<protein>
    <recommendedName>
        <fullName evidence="4">DUF4386 family protein</fullName>
    </recommendedName>
</protein>
<name>A0A840S1E9_9BURK</name>
<accession>A0A840S1E9</accession>
<evidence type="ECO:0008006" key="4">
    <source>
        <dbReference type="Google" id="ProtNLM"/>
    </source>
</evidence>
<sequence length="227" mass="24095">MNPTPFRRAAAWAALMLALSYLLAFGLQATLFNPGPGPGLSVAARFDFLLQHQRAFQAWLLLYPLMALMLAPLILGLQERLQPQAPQWMALAVPMGWIWVALLLISGMVGVLGVELAVRLNQQPENRVLALGLAQATGVIQNALGGGNELVGGVWTLLLAAAARGQWGRGLMALSGLIGVAGVLSIWPPFADAVMVFGLGQILWFGAVAQWLWCPGPQRGLAAASVS</sequence>
<comment type="caution">
    <text evidence="2">The sequence shown here is derived from an EMBL/GenBank/DDBJ whole genome shotgun (WGS) entry which is preliminary data.</text>
</comment>
<evidence type="ECO:0000313" key="3">
    <source>
        <dbReference type="Proteomes" id="UP000554837"/>
    </source>
</evidence>
<keyword evidence="1" id="KW-1133">Transmembrane helix</keyword>
<keyword evidence="1" id="KW-0812">Transmembrane</keyword>
<dbReference type="Proteomes" id="UP000554837">
    <property type="component" value="Unassembled WGS sequence"/>
</dbReference>
<dbReference type="EMBL" id="JACHHO010000003">
    <property type="protein sequence ID" value="MBB5204957.1"/>
    <property type="molecule type" value="Genomic_DNA"/>
</dbReference>
<dbReference type="AlphaFoldDB" id="A0A840S1E9"/>
<dbReference type="RefSeq" id="WP_138855014.1">
    <property type="nucleotide sequence ID" value="NZ_CP040709.1"/>
</dbReference>
<evidence type="ECO:0000256" key="1">
    <source>
        <dbReference type="SAM" id="Phobius"/>
    </source>
</evidence>
<feature type="transmembrane region" description="Helical" evidence="1">
    <location>
        <begin position="97"/>
        <end position="118"/>
    </location>
</feature>
<feature type="transmembrane region" description="Helical" evidence="1">
    <location>
        <begin position="193"/>
        <end position="213"/>
    </location>
</feature>
<gene>
    <name evidence="2" type="ORF">HNQ51_002276</name>
</gene>
<dbReference type="OrthoDB" id="1162205at2"/>
<keyword evidence="3" id="KW-1185">Reference proteome</keyword>
<feature type="transmembrane region" description="Helical" evidence="1">
    <location>
        <begin position="59"/>
        <end position="77"/>
    </location>
</feature>
<feature type="transmembrane region" description="Helical" evidence="1">
    <location>
        <begin position="170"/>
        <end position="187"/>
    </location>
</feature>
<evidence type="ECO:0000313" key="2">
    <source>
        <dbReference type="EMBL" id="MBB5204957.1"/>
    </source>
</evidence>
<organism evidence="2 3">
    <name type="scientific">Inhella inkyongensis</name>
    <dbReference type="NCBI Taxonomy" id="392593"/>
    <lineage>
        <taxon>Bacteria</taxon>
        <taxon>Pseudomonadati</taxon>
        <taxon>Pseudomonadota</taxon>
        <taxon>Betaproteobacteria</taxon>
        <taxon>Burkholderiales</taxon>
        <taxon>Sphaerotilaceae</taxon>
        <taxon>Inhella</taxon>
    </lineage>
</organism>
<proteinExistence type="predicted"/>
<reference evidence="2 3" key="1">
    <citation type="submission" date="2020-08" db="EMBL/GenBank/DDBJ databases">
        <title>Genomic Encyclopedia of Type Strains, Phase IV (KMG-IV): sequencing the most valuable type-strain genomes for metagenomic binning, comparative biology and taxonomic classification.</title>
        <authorList>
            <person name="Goeker M."/>
        </authorList>
    </citation>
    <scope>NUCLEOTIDE SEQUENCE [LARGE SCALE GENOMIC DNA]</scope>
    <source>
        <strain evidence="2 3">DSM 23958</strain>
    </source>
</reference>